<gene>
    <name evidence="6" type="ORF">SAMN06273567_10437</name>
</gene>
<dbReference type="Pfam" id="PF22022">
    <property type="entry name" value="Phage_int_M"/>
    <property type="match status" value="1"/>
</dbReference>
<dbReference type="AlphaFoldDB" id="A0A521DYV8"/>
<dbReference type="InterPro" id="IPR010998">
    <property type="entry name" value="Integrase_recombinase_N"/>
</dbReference>
<name>A0A521DYV8_9ACTN</name>
<evidence type="ECO:0000256" key="4">
    <source>
        <dbReference type="SAM" id="MobiDB-lite"/>
    </source>
</evidence>
<dbReference type="RefSeq" id="WP_142458663.1">
    <property type="nucleotide sequence ID" value="NZ_FXTJ01000004.1"/>
</dbReference>
<keyword evidence="2" id="KW-0238">DNA-binding</keyword>
<dbReference type="CDD" id="cd01189">
    <property type="entry name" value="INT_ICEBs1_C_like"/>
    <property type="match status" value="1"/>
</dbReference>
<evidence type="ECO:0000313" key="6">
    <source>
        <dbReference type="EMBL" id="SMO76893.1"/>
    </source>
</evidence>
<comment type="similarity">
    <text evidence="1">Belongs to the 'phage' integrase family.</text>
</comment>
<accession>A0A521DYV8</accession>
<sequence length="379" mass="41008">MGRPPLVVGTFGRINFLVLGKGHVRAQTRFRDFDGRVRTVTRYGRSRAEAERRLRTALRDRAGSVEDSATADSRLCTVATAWLAQIDGSDLAAGTKRLYRFAVTSYVLPGLGELRLREVTVPAIDRLLSTVRSTHGAGAAKATRSVLSGILSEAVRRGALPSNPVRDTPGRRTRRGTPGPRALTAAEVRQLRARLAADPDAVRLDLPDLVDFMLGTGVRIGEACGLRWSAVDLPAGTVRIEATLIRVPGQGLAVQEVPKTTAGRRTLALPGFVLDLLRRRTQVSLTGAAEVVFPSPKGLLRDPFNTSSDLRRALDRAGFDWVTSHAFRKTVATRLDEAGLSARQIADHLGHTRPSLTQDVYLGRGVASPEAAAALRRLR</sequence>
<dbReference type="InterPro" id="IPR050090">
    <property type="entry name" value="Tyrosine_recombinase_XerCD"/>
</dbReference>
<keyword evidence="7" id="KW-1185">Reference proteome</keyword>
<dbReference type="Proteomes" id="UP000317484">
    <property type="component" value="Unassembled WGS sequence"/>
</dbReference>
<keyword evidence="3" id="KW-0233">DNA recombination</keyword>
<dbReference type="PROSITE" id="PS51898">
    <property type="entry name" value="TYR_RECOMBINASE"/>
    <property type="match status" value="1"/>
</dbReference>
<dbReference type="InterPro" id="IPR011010">
    <property type="entry name" value="DNA_brk_join_enz"/>
</dbReference>
<dbReference type="Gene3D" id="1.10.443.10">
    <property type="entry name" value="Intergrase catalytic core"/>
    <property type="match status" value="1"/>
</dbReference>
<feature type="region of interest" description="Disordered" evidence="4">
    <location>
        <begin position="159"/>
        <end position="180"/>
    </location>
</feature>
<proteinExistence type="inferred from homology"/>
<dbReference type="GO" id="GO:0015074">
    <property type="term" value="P:DNA integration"/>
    <property type="evidence" value="ECO:0007669"/>
    <property type="project" value="InterPro"/>
</dbReference>
<dbReference type="SUPFAM" id="SSF56349">
    <property type="entry name" value="DNA breaking-rejoining enzymes"/>
    <property type="match status" value="1"/>
</dbReference>
<dbReference type="GO" id="GO:0003677">
    <property type="term" value="F:DNA binding"/>
    <property type="evidence" value="ECO:0007669"/>
    <property type="project" value="UniProtKB-KW"/>
</dbReference>
<reference evidence="6 7" key="1">
    <citation type="submission" date="2017-05" db="EMBL/GenBank/DDBJ databases">
        <authorList>
            <person name="Varghese N."/>
            <person name="Submissions S."/>
        </authorList>
    </citation>
    <scope>NUCLEOTIDE SEQUENCE [LARGE SCALE GENOMIC DNA]</scope>
    <source>
        <strain evidence="6 7">DSM 46834</strain>
    </source>
</reference>
<dbReference type="InterPro" id="IPR053876">
    <property type="entry name" value="Phage_int_M"/>
</dbReference>
<evidence type="ECO:0000313" key="7">
    <source>
        <dbReference type="Proteomes" id="UP000317484"/>
    </source>
</evidence>
<evidence type="ECO:0000256" key="3">
    <source>
        <dbReference type="ARBA" id="ARBA00023172"/>
    </source>
</evidence>
<dbReference type="InterPro" id="IPR002104">
    <property type="entry name" value="Integrase_catalytic"/>
</dbReference>
<feature type="domain" description="Tyr recombinase" evidence="5">
    <location>
        <begin position="178"/>
        <end position="376"/>
    </location>
</feature>
<evidence type="ECO:0000256" key="1">
    <source>
        <dbReference type="ARBA" id="ARBA00008857"/>
    </source>
</evidence>
<dbReference type="EMBL" id="FXTJ01000004">
    <property type="protein sequence ID" value="SMO76893.1"/>
    <property type="molecule type" value="Genomic_DNA"/>
</dbReference>
<evidence type="ECO:0000256" key="2">
    <source>
        <dbReference type="ARBA" id="ARBA00023125"/>
    </source>
</evidence>
<evidence type="ECO:0000259" key="5">
    <source>
        <dbReference type="PROSITE" id="PS51898"/>
    </source>
</evidence>
<dbReference type="PANTHER" id="PTHR30349">
    <property type="entry name" value="PHAGE INTEGRASE-RELATED"/>
    <property type="match status" value="1"/>
</dbReference>
<dbReference type="PANTHER" id="PTHR30349:SF64">
    <property type="entry name" value="PROPHAGE INTEGRASE INTD-RELATED"/>
    <property type="match status" value="1"/>
</dbReference>
<dbReference type="GO" id="GO:0006310">
    <property type="term" value="P:DNA recombination"/>
    <property type="evidence" value="ECO:0007669"/>
    <property type="project" value="UniProtKB-KW"/>
</dbReference>
<dbReference type="Pfam" id="PF00589">
    <property type="entry name" value="Phage_integrase"/>
    <property type="match status" value="1"/>
</dbReference>
<dbReference type="Gene3D" id="1.10.150.130">
    <property type="match status" value="1"/>
</dbReference>
<dbReference type="InterPro" id="IPR013762">
    <property type="entry name" value="Integrase-like_cat_sf"/>
</dbReference>
<organism evidence="6 7">
    <name type="scientific">Geodermatophilus aquaeductus</name>
    <dbReference type="NCBI Taxonomy" id="1564161"/>
    <lineage>
        <taxon>Bacteria</taxon>
        <taxon>Bacillati</taxon>
        <taxon>Actinomycetota</taxon>
        <taxon>Actinomycetes</taxon>
        <taxon>Geodermatophilales</taxon>
        <taxon>Geodermatophilaceae</taxon>
        <taxon>Geodermatophilus</taxon>
    </lineage>
</organism>
<protein>
    <submittedName>
        <fullName evidence="6">Phage integrase family protein</fullName>
    </submittedName>
</protein>